<organism evidence="2 3">
    <name type="scientific">Ciceribacter naphthalenivorans</name>
    <dbReference type="NCBI Taxonomy" id="1118451"/>
    <lineage>
        <taxon>Bacteria</taxon>
        <taxon>Pseudomonadati</taxon>
        <taxon>Pseudomonadota</taxon>
        <taxon>Alphaproteobacteria</taxon>
        <taxon>Hyphomicrobiales</taxon>
        <taxon>Rhizobiaceae</taxon>
        <taxon>Ciceribacter</taxon>
    </lineage>
</organism>
<dbReference type="InterPro" id="IPR050712">
    <property type="entry name" value="NAD(P)H-dep_reductase"/>
</dbReference>
<dbReference type="EMBL" id="BJZP01000027">
    <property type="protein sequence ID" value="GEO86984.1"/>
    <property type="molecule type" value="Genomic_DNA"/>
</dbReference>
<dbReference type="SUPFAM" id="SSF52218">
    <property type="entry name" value="Flavoproteins"/>
    <property type="match status" value="1"/>
</dbReference>
<evidence type="ECO:0000259" key="1">
    <source>
        <dbReference type="Pfam" id="PF03358"/>
    </source>
</evidence>
<reference evidence="2 3" key="1">
    <citation type="submission" date="2019-07" db="EMBL/GenBank/DDBJ databases">
        <title>Whole genome shotgun sequence of Rhizobium naphthalenivorans NBRC 107585.</title>
        <authorList>
            <person name="Hosoyama A."/>
            <person name="Uohara A."/>
            <person name="Ohji S."/>
            <person name="Ichikawa N."/>
        </authorList>
    </citation>
    <scope>NUCLEOTIDE SEQUENCE [LARGE SCALE GENOMIC DNA]</scope>
    <source>
        <strain evidence="2 3">NBRC 107585</strain>
    </source>
</reference>
<dbReference type="Pfam" id="PF03358">
    <property type="entry name" value="FMN_red"/>
    <property type="match status" value="1"/>
</dbReference>
<evidence type="ECO:0000313" key="3">
    <source>
        <dbReference type="Proteomes" id="UP000321717"/>
    </source>
</evidence>
<protein>
    <submittedName>
        <fullName evidence="2">FMN reductase</fullName>
    </submittedName>
</protein>
<dbReference type="InterPro" id="IPR005025">
    <property type="entry name" value="FMN_Rdtase-like_dom"/>
</dbReference>
<proteinExistence type="predicted"/>
<dbReference type="PANTHER" id="PTHR30543:SF21">
    <property type="entry name" value="NAD(P)H-DEPENDENT FMN REDUCTASE LOT6"/>
    <property type="match status" value="1"/>
</dbReference>
<dbReference type="Gene3D" id="3.40.50.360">
    <property type="match status" value="1"/>
</dbReference>
<dbReference type="AlphaFoldDB" id="A0A512HNG3"/>
<dbReference type="Proteomes" id="UP000321717">
    <property type="component" value="Unassembled WGS sequence"/>
</dbReference>
<dbReference type="InterPro" id="IPR029039">
    <property type="entry name" value="Flavoprotein-like_sf"/>
</dbReference>
<dbReference type="GO" id="GO:0016491">
    <property type="term" value="F:oxidoreductase activity"/>
    <property type="evidence" value="ECO:0007669"/>
    <property type="project" value="InterPro"/>
</dbReference>
<dbReference type="PANTHER" id="PTHR30543">
    <property type="entry name" value="CHROMATE REDUCTASE"/>
    <property type="match status" value="1"/>
</dbReference>
<evidence type="ECO:0000313" key="2">
    <source>
        <dbReference type="EMBL" id="GEO86984.1"/>
    </source>
</evidence>
<name>A0A512HNG3_9HYPH</name>
<gene>
    <name evidence="2" type="ORF">RNA01_39160</name>
</gene>
<sequence length="183" mass="19365">MQSTGQKALAHVLARAAERGARTELISGPALDLPLYSPDTAERSEAAARLVALMRECDGVVICSPAYHGSVSGLVKNAIDYTEDMNRDARVYFDGLPVGCIACGAGWQAAGQTLAALRAIAHALRGWPTPMGGMINSTQHVFDAEGTCVDASVRFQLDTIADQVTEFALRKARVEQAQSTMGG</sequence>
<keyword evidence="3" id="KW-1185">Reference proteome</keyword>
<dbReference type="GO" id="GO:0005829">
    <property type="term" value="C:cytosol"/>
    <property type="evidence" value="ECO:0007669"/>
    <property type="project" value="TreeGrafter"/>
</dbReference>
<accession>A0A512HNG3</accession>
<dbReference type="GO" id="GO:0010181">
    <property type="term" value="F:FMN binding"/>
    <property type="evidence" value="ECO:0007669"/>
    <property type="project" value="TreeGrafter"/>
</dbReference>
<comment type="caution">
    <text evidence="2">The sequence shown here is derived from an EMBL/GenBank/DDBJ whole genome shotgun (WGS) entry which is preliminary data.</text>
</comment>
<feature type="domain" description="NADPH-dependent FMN reductase-like" evidence="1">
    <location>
        <begin position="3"/>
        <end position="131"/>
    </location>
</feature>